<feature type="compositionally biased region" description="Low complexity" evidence="1">
    <location>
        <begin position="181"/>
        <end position="190"/>
    </location>
</feature>
<sequence length="205" mass="22431">MPAGKLHASSCEQDRFQYALKKKSVISPRNQVTGLIIFARALHIVLAKEEEEEGPGLCRLPQLKPAEKLVEANNGIKYSGALVPASSYRRAEIKPQDWVETPSILLIRLHCLEATPFEPRINAAIFQCMTWNIWRRTPVRFAFEMGSHAWPPSYAISRRKRQSSAGFALPGGAHHPSAGFTLTTRTGTDTAPKAGTPVLGTSAGG</sequence>
<accession>A0AAV2TR99</accession>
<comment type="caution">
    <text evidence="2">The sequence shown here is derived from an EMBL/GenBank/DDBJ whole genome shotgun (WGS) entry which is preliminary data.</text>
</comment>
<dbReference type="EMBL" id="CAXLJL010000501">
    <property type="protein sequence ID" value="CAL5138536.1"/>
    <property type="molecule type" value="Genomic_DNA"/>
</dbReference>
<organism evidence="2 3">
    <name type="scientific">Calicophoron daubneyi</name>
    <name type="common">Rumen fluke</name>
    <name type="synonym">Paramphistomum daubneyi</name>
    <dbReference type="NCBI Taxonomy" id="300641"/>
    <lineage>
        <taxon>Eukaryota</taxon>
        <taxon>Metazoa</taxon>
        <taxon>Spiralia</taxon>
        <taxon>Lophotrochozoa</taxon>
        <taxon>Platyhelminthes</taxon>
        <taxon>Trematoda</taxon>
        <taxon>Digenea</taxon>
        <taxon>Plagiorchiida</taxon>
        <taxon>Pronocephalata</taxon>
        <taxon>Paramphistomoidea</taxon>
        <taxon>Paramphistomidae</taxon>
        <taxon>Calicophoron</taxon>
    </lineage>
</organism>
<gene>
    <name evidence="2" type="ORF">CDAUBV1_LOCUS13365</name>
</gene>
<reference evidence="2" key="1">
    <citation type="submission" date="2024-06" db="EMBL/GenBank/DDBJ databases">
        <authorList>
            <person name="Liu X."/>
            <person name="Lenzi L."/>
            <person name="Haldenby T S."/>
            <person name="Uol C."/>
        </authorList>
    </citation>
    <scope>NUCLEOTIDE SEQUENCE</scope>
</reference>
<dbReference type="Proteomes" id="UP001497525">
    <property type="component" value="Unassembled WGS sequence"/>
</dbReference>
<evidence type="ECO:0000313" key="3">
    <source>
        <dbReference type="Proteomes" id="UP001497525"/>
    </source>
</evidence>
<feature type="region of interest" description="Disordered" evidence="1">
    <location>
        <begin position="178"/>
        <end position="205"/>
    </location>
</feature>
<evidence type="ECO:0000256" key="1">
    <source>
        <dbReference type="SAM" id="MobiDB-lite"/>
    </source>
</evidence>
<name>A0AAV2TR99_CALDB</name>
<proteinExistence type="predicted"/>
<dbReference type="AlphaFoldDB" id="A0AAV2TR99"/>
<evidence type="ECO:0000313" key="2">
    <source>
        <dbReference type="EMBL" id="CAL5138536.1"/>
    </source>
</evidence>
<protein>
    <submittedName>
        <fullName evidence="2">Uncharacterized protein</fullName>
    </submittedName>
</protein>